<protein>
    <recommendedName>
        <fullName evidence="3">Bacteriocin-protection protein, YdeI/OmpD-associated family</fullName>
    </recommendedName>
</protein>
<dbReference type="eggNOG" id="arCOG10241">
    <property type="taxonomic scope" value="Archaea"/>
</dbReference>
<gene>
    <name evidence="1" type="ORF">HSB1_07490</name>
</gene>
<evidence type="ECO:0000313" key="2">
    <source>
        <dbReference type="Proteomes" id="UP000007813"/>
    </source>
</evidence>
<dbReference type="PATRIC" id="fig|1210908.3.peg.708"/>
<evidence type="ECO:0008006" key="3">
    <source>
        <dbReference type="Google" id="ProtNLM"/>
    </source>
</evidence>
<dbReference type="OrthoDB" id="288477at2157"/>
<proteinExistence type="predicted"/>
<dbReference type="AlphaFoldDB" id="J3JGI9"/>
<dbReference type="Proteomes" id="UP000007813">
    <property type="component" value="Unassembled WGS sequence"/>
</dbReference>
<dbReference type="RefSeq" id="WP_009365860.1">
    <property type="nucleotide sequence ID" value="NZ_ALJD01000003.1"/>
</dbReference>
<organism evidence="1 2">
    <name type="scientific">Halogranum salarium B-1</name>
    <dbReference type="NCBI Taxonomy" id="1210908"/>
    <lineage>
        <taxon>Archaea</taxon>
        <taxon>Methanobacteriati</taxon>
        <taxon>Methanobacteriota</taxon>
        <taxon>Stenosarchaea group</taxon>
        <taxon>Halobacteria</taxon>
        <taxon>Halobacteriales</taxon>
        <taxon>Haloferacaceae</taxon>
    </lineage>
</organism>
<reference evidence="1 2" key="1">
    <citation type="journal article" date="2012" name="J. Bacteriol.">
        <title>Draft Genome Sequence of the Extremely Halophilic Archaeon Halogranum salarium B-1T.</title>
        <authorList>
            <person name="Kim K.K."/>
            <person name="Lee K.C."/>
            <person name="Lee J.S."/>
        </authorList>
    </citation>
    <scope>NUCLEOTIDE SEQUENCE [LARGE SCALE GENOMIC DNA]</scope>
    <source>
        <strain evidence="1 2">B-1</strain>
    </source>
</reference>
<dbReference type="Pfam" id="PF13376">
    <property type="entry name" value="OmdA"/>
    <property type="match status" value="1"/>
</dbReference>
<accession>J3JGI9</accession>
<dbReference type="EMBL" id="ALJD01000003">
    <property type="protein sequence ID" value="EJN60146.1"/>
    <property type="molecule type" value="Genomic_DNA"/>
</dbReference>
<name>J3JGI9_9EURY</name>
<comment type="caution">
    <text evidence="1">The sequence shown here is derived from an EMBL/GenBank/DDBJ whole genome shotgun (WGS) entry which is preliminary data.</text>
</comment>
<evidence type="ECO:0000313" key="1">
    <source>
        <dbReference type="EMBL" id="EJN60146.1"/>
    </source>
</evidence>
<sequence length="194" mass="22518">MEPQFFDSREEFRNWLEEYHDTADELWVGYYKVDAERSGISYGESVEEALCYGWIDGLVNRIDDERYMRRFTPRKPDSKWSKQNTKRAKSMVEAGRMTSAGIDSIEAAKESGEWQNAYRVGDDHAISPELKRALLQNETAWANFQQFSNSSQYGYIAWIDDAKTTATRKSRIEQTVELAVQGVSPYDENGKRRI</sequence>